<sequence>MLRLILPILLLLLAIPNAASAQNPLPAQINRVIQAHGMDPQQIGVWVQPVSGGEPWLAHNPDTALNPASLIKLATSLAALEVLGPAYTWKTRVHLDGPVQGGVLQGDLWLIGGGDPFLVTEEFWKLTGALRRLGIRRIEGDLVFDLSYFELPEETPADFDGQPHRVYNQPPHAMLVNFNALHVEVSPAMDGERVDVAVDPPLDGLRVDNRLRQRGGPCGGYRLGIRYRVLESEPGIAVDGQFPGACGRHRFARTALTPEDYVHRLFTALWSQWGGEFTGGWRIDEWPHTDREPDLVHESRPLGDLIRLANKHSNNVMTRHFKLTLGAETLGAPATPAKGVNAILDYLDSRGIATEGLVLDNAAGLSRHNRITARQLAGILRAGRESPLMPEFVSSLALAGMDGTLRTRFEDDPATGRMHLKTGFLEGVSSVAGYIKTADGEDVIAVVMANGPGVHWSTGIELQDAVLQWAFSR</sequence>
<keyword evidence="5" id="KW-1185">Reference proteome</keyword>
<keyword evidence="3" id="KW-0732">Signal</keyword>
<organism evidence="4 5">
    <name type="scientific">Thioalkalivibrio denitrificans</name>
    <dbReference type="NCBI Taxonomy" id="108003"/>
    <lineage>
        <taxon>Bacteria</taxon>
        <taxon>Pseudomonadati</taxon>
        <taxon>Pseudomonadota</taxon>
        <taxon>Gammaproteobacteria</taxon>
        <taxon>Chromatiales</taxon>
        <taxon>Ectothiorhodospiraceae</taxon>
        <taxon>Thioalkalivibrio</taxon>
    </lineage>
</organism>
<dbReference type="EMBL" id="MVBK01000040">
    <property type="protein sequence ID" value="OOG25217.1"/>
    <property type="molecule type" value="Genomic_DNA"/>
</dbReference>
<comment type="similarity">
    <text evidence="1">Belongs to the peptidase S13 family.</text>
</comment>
<dbReference type="SUPFAM" id="SSF56601">
    <property type="entry name" value="beta-lactamase/transpeptidase-like"/>
    <property type="match status" value="1"/>
</dbReference>
<gene>
    <name evidence="4" type="ORF">B1C78_07305</name>
</gene>
<evidence type="ECO:0000256" key="3">
    <source>
        <dbReference type="SAM" id="SignalP"/>
    </source>
</evidence>
<dbReference type="Proteomes" id="UP000189462">
    <property type="component" value="Unassembled WGS sequence"/>
</dbReference>
<evidence type="ECO:0000313" key="5">
    <source>
        <dbReference type="Proteomes" id="UP000189462"/>
    </source>
</evidence>
<comment type="caution">
    <text evidence="4">The sequence shown here is derived from an EMBL/GenBank/DDBJ whole genome shotgun (WGS) entry which is preliminary data.</text>
</comment>
<dbReference type="Gene3D" id="3.50.80.20">
    <property type="entry name" value="D-Ala-D-Ala carboxypeptidase C, peptidase S13"/>
    <property type="match status" value="1"/>
</dbReference>
<dbReference type="RefSeq" id="WP_077278496.1">
    <property type="nucleotide sequence ID" value="NZ_MVBK01000040.1"/>
</dbReference>
<feature type="signal peptide" evidence="3">
    <location>
        <begin position="1"/>
        <end position="21"/>
    </location>
</feature>
<evidence type="ECO:0000256" key="2">
    <source>
        <dbReference type="ARBA" id="ARBA00022801"/>
    </source>
</evidence>
<dbReference type="AlphaFoldDB" id="A0A1V3NJD0"/>
<keyword evidence="4" id="KW-0121">Carboxypeptidase</keyword>
<dbReference type="STRING" id="108003.B1C78_07305"/>
<evidence type="ECO:0000313" key="4">
    <source>
        <dbReference type="EMBL" id="OOG25217.1"/>
    </source>
</evidence>
<dbReference type="GO" id="GO:0006508">
    <property type="term" value="P:proteolysis"/>
    <property type="evidence" value="ECO:0007669"/>
    <property type="project" value="InterPro"/>
</dbReference>
<protein>
    <submittedName>
        <fullName evidence="4">D-alanyl-D-alanine carboxypeptidase/D-alanyl-D-alanine-endopeptidase</fullName>
    </submittedName>
</protein>
<evidence type="ECO:0000256" key="1">
    <source>
        <dbReference type="ARBA" id="ARBA00006096"/>
    </source>
</evidence>
<dbReference type="InterPro" id="IPR000667">
    <property type="entry name" value="Peptidase_S13"/>
</dbReference>
<keyword evidence="2" id="KW-0378">Hydrolase</keyword>
<dbReference type="Gene3D" id="3.40.710.10">
    <property type="entry name" value="DD-peptidase/beta-lactamase superfamily"/>
    <property type="match status" value="2"/>
</dbReference>
<keyword evidence="4" id="KW-0645">Protease</keyword>
<accession>A0A1V3NJD0</accession>
<dbReference type="PANTHER" id="PTHR30023">
    <property type="entry name" value="D-ALANYL-D-ALANINE CARBOXYPEPTIDASE"/>
    <property type="match status" value="1"/>
</dbReference>
<dbReference type="InterPro" id="IPR012338">
    <property type="entry name" value="Beta-lactam/transpept-like"/>
</dbReference>
<name>A0A1V3NJD0_9GAMM</name>
<dbReference type="PANTHER" id="PTHR30023:SF0">
    <property type="entry name" value="PENICILLIN-SENSITIVE CARBOXYPEPTIDASE A"/>
    <property type="match status" value="1"/>
</dbReference>
<dbReference type="GO" id="GO:0004185">
    <property type="term" value="F:serine-type carboxypeptidase activity"/>
    <property type="evidence" value="ECO:0007669"/>
    <property type="project" value="InterPro"/>
</dbReference>
<dbReference type="NCBIfam" id="TIGR00666">
    <property type="entry name" value="PBP4"/>
    <property type="match status" value="1"/>
</dbReference>
<dbReference type="Pfam" id="PF02113">
    <property type="entry name" value="Peptidase_S13"/>
    <property type="match status" value="1"/>
</dbReference>
<reference evidence="4 5" key="1">
    <citation type="submission" date="2017-02" db="EMBL/GenBank/DDBJ databases">
        <title>Genomic diversity within the haloalkaliphilic genus Thioalkalivibrio.</title>
        <authorList>
            <person name="Ahn A.-C."/>
            <person name="Meier-Kolthoff J."/>
            <person name="Overmars L."/>
            <person name="Richter M."/>
            <person name="Woyke T."/>
            <person name="Sorokin D.Y."/>
            <person name="Muyzer G."/>
        </authorList>
    </citation>
    <scope>NUCLEOTIDE SEQUENCE [LARGE SCALE GENOMIC DNA]</scope>
    <source>
        <strain evidence="4 5">ALJD</strain>
    </source>
</reference>
<dbReference type="OrthoDB" id="9802627at2"/>
<dbReference type="PRINTS" id="PR00922">
    <property type="entry name" value="DADACBPTASE3"/>
</dbReference>
<dbReference type="GO" id="GO:0000270">
    <property type="term" value="P:peptidoglycan metabolic process"/>
    <property type="evidence" value="ECO:0007669"/>
    <property type="project" value="TreeGrafter"/>
</dbReference>
<feature type="chain" id="PRO_5013296577" evidence="3">
    <location>
        <begin position="22"/>
        <end position="473"/>
    </location>
</feature>
<proteinExistence type="inferred from homology"/>